<dbReference type="Gene3D" id="6.10.280.210">
    <property type="entry name" value="Dsl1p vesicle tethering complex, Tip20p subunit, domain A"/>
    <property type="match status" value="1"/>
</dbReference>
<dbReference type="GO" id="GO:0006890">
    <property type="term" value="P:retrograde vesicle-mediated transport, Golgi to endoplasmic reticulum"/>
    <property type="evidence" value="ECO:0007669"/>
    <property type="project" value="EnsemblFungi"/>
</dbReference>
<dbReference type="PANTHER" id="PTHR13520:SF0">
    <property type="entry name" value="RAD50-INTERACTING PROTEIN 1"/>
    <property type="match status" value="1"/>
</dbReference>
<dbReference type="InterPro" id="IPR042043">
    <property type="entry name" value="Tip20p_domC"/>
</dbReference>
<evidence type="ECO:0000256" key="1">
    <source>
        <dbReference type="SAM" id="Coils"/>
    </source>
</evidence>
<dbReference type="InterPro" id="IPR042044">
    <property type="entry name" value="EXOC6PINT-1/Sec15/Tip20_C_dom2"/>
</dbReference>
<dbReference type="InterPro" id="IPR042042">
    <property type="entry name" value="Tip20p_domB"/>
</dbReference>
<organism evidence="2 3">
    <name type="scientific">Lachancea dasiensis</name>
    <dbReference type="NCBI Taxonomy" id="1072105"/>
    <lineage>
        <taxon>Eukaryota</taxon>
        <taxon>Fungi</taxon>
        <taxon>Dikarya</taxon>
        <taxon>Ascomycota</taxon>
        <taxon>Saccharomycotina</taxon>
        <taxon>Saccharomycetes</taxon>
        <taxon>Saccharomycetales</taxon>
        <taxon>Saccharomycetaceae</taxon>
        <taxon>Lachancea</taxon>
    </lineage>
</organism>
<sequence>MLESIADLKRVKQLAKDIELERDELALQLQTKAEQNDAVLTDFDSVSEKLVTAAQQISSVRTVGEIAELRLRYGPLKILDQLEALFVQQASKTAEKSALDEVQSVHEAMDAVDTAQNALYLEQWRAKLKLAARQAPDHDLSAVFQRFNDLVRQEAQPLMDRLESELLASSWDSEDMAVPETEFRELSTKIYSLNALLLPHRNDHEIWNFQCIAHNFKIKFVYHFVNESVQKPSSVEVYFRFLEKYLDENLFKCINIFSDPTAADLTENFVHQQFINHILMPIREKVNTTLTKIATGGSNESLKTLMILISQIFIIDDALLKKHFYDGVGLVAIIPGEVLDTWLSFEIESSANQFRKIAQLSLDKSGHDLSKLLENLYAYFEPFFGLEYNKLMDYKLKTTTAIFMDLPHKYRDFLFKSREDGSASYTDEAQFEQTLWKLQNLLLVRKTIDDFGDRLSFILLTNYLNAATSSAYPSVFSDVLRLYDEAVLAVRDSIIHRLKKMMNVSLRNYFKVNEWANINSEPQQCSAELVTSLNLLVRLISTIDKFDLTRDISLAIKSELLNILVHYMMDYVVNLNKFSELGLRQLELDFIALKDSLNFSCSAVPQNAEEGVFRETLEVLKLKYKHHDFFDEFISKKYVDRREFSGIRDKLKITYSTDSELANALYRLL</sequence>
<dbReference type="InterPro" id="IPR007528">
    <property type="entry name" value="RINT1_Tip20"/>
</dbReference>
<dbReference type="GO" id="GO:0006914">
    <property type="term" value="P:autophagy"/>
    <property type="evidence" value="ECO:0007669"/>
    <property type="project" value="EnsemblFungi"/>
</dbReference>
<dbReference type="GO" id="GO:0006888">
    <property type="term" value="P:endoplasmic reticulum to Golgi vesicle-mediated transport"/>
    <property type="evidence" value="ECO:0007669"/>
    <property type="project" value="InterPro"/>
</dbReference>
<dbReference type="STRING" id="1266660.A0A1G4IXQ3"/>
<dbReference type="PANTHER" id="PTHR13520">
    <property type="entry name" value="RAD50-INTERACTING PROTEIN 1 RINT-1"/>
    <property type="match status" value="1"/>
</dbReference>
<proteinExistence type="predicted"/>
<dbReference type="AlphaFoldDB" id="A0A1G4IXQ3"/>
<reference evidence="3" key="1">
    <citation type="submission" date="2016-03" db="EMBL/GenBank/DDBJ databases">
        <authorList>
            <person name="Devillers H."/>
        </authorList>
    </citation>
    <scope>NUCLEOTIDE SEQUENCE [LARGE SCALE GENOMIC DNA]</scope>
</reference>
<dbReference type="Gene3D" id="1.10.10.2270">
    <property type="entry name" value="Dsl1p vesicle tethering complex, Tip20p subunit, domain E"/>
    <property type="match status" value="1"/>
</dbReference>
<dbReference type="InterPro" id="IPR042041">
    <property type="entry name" value="Tip20p_domA"/>
</dbReference>
<dbReference type="Pfam" id="PF04437">
    <property type="entry name" value="RINT1_TIP1"/>
    <property type="match status" value="1"/>
</dbReference>
<keyword evidence="1" id="KW-0175">Coiled coil</keyword>
<dbReference type="Gene3D" id="1.20.58.670">
    <property type="entry name" value="Dsl1p vesicle tethering complex, Tip20p subunit, domain D"/>
    <property type="match status" value="1"/>
</dbReference>
<gene>
    <name evidence="2" type="ORF">LADA_0C01838G</name>
</gene>
<accession>A0A1G4IXQ3</accession>
<dbReference type="Gene3D" id="1.10.357.100">
    <property type="entry name" value="Dsl1p vesicle tethering complex, Tip20p subunit, domain C"/>
    <property type="match status" value="1"/>
</dbReference>
<dbReference type="PROSITE" id="PS51386">
    <property type="entry name" value="RINT1_TIP20"/>
    <property type="match status" value="1"/>
</dbReference>
<dbReference type="EMBL" id="LT598459">
    <property type="protein sequence ID" value="SCU81917.1"/>
    <property type="molecule type" value="Genomic_DNA"/>
</dbReference>
<feature type="coiled-coil region" evidence="1">
    <location>
        <begin position="8"/>
        <end position="35"/>
    </location>
</feature>
<dbReference type="Proteomes" id="UP000190274">
    <property type="component" value="Chromosome C"/>
</dbReference>
<protein>
    <submittedName>
        <fullName evidence="2">LADA_0C01838g1_1</fullName>
    </submittedName>
</protein>
<dbReference type="InterPro" id="IPR042040">
    <property type="entry name" value="Tip20p_domE"/>
</dbReference>
<dbReference type="GO" id="GO:0060628">
    <property type="term" value="P:regulation of ER to Golgi vesicle-mediated transport"/>
    <property type="evidence" value="ECO:0007669"/>
    <property type="project" value="TreeGrafter"/>
</dbReference>
<dbReference type="OrthoDB" id="2189254at2759"/>
<dbReference type="Gene3D" id="1.20.58.1420">
    <property type="entry name" value="Dsl1p vesicle tethering complex, Tip20p subunit, domain B"/>
    <property type="match status" value="1"/>
</dbReference>
<name>A0A1G4IXQ3_9SACH</name>
<dbReference type="GO" id="GO:0070939">
    <property type="term" value="C:Dsl1/NZR complex"/>
    <property type="evidence" value="ECO:0007669"/>
    <property type="project" value="EnsemblFungi"/>
</dbReference>
<evidence type="ECO:0000313" key="2">
    <source>
        <dbReference type="EMBL" id="SCU81917.1"/>
    </source>
</evidence>
<keyword evidence="3" id="KW-1185">Reference proteome</keyword>
<evidence type="ECO:0000313" key="3">
    <source>
        <dbReference type="Proteomes" id="UP000190274"/>
    </source>
</evidence>